<dbReference type="AlphaFoldDB" id="A0A3B0RCN7"/>
<protein>
    <submittedName>
        <fullName evidence="1">Uncharacterized protein</fullName>
    </submittedName>
</protein>
<reference evidence="1" key="1">
    <citation type="submission" date="2018-06" db="EMBL/GenBank/DDBJ databases">
        <authorList>
            <person name="Zhirakovskaya E."/>
        </authorList>
    </citation>
    <scope>NUCLEOTIDE SEQUENCE</scope>
</reference>
<dbReference type="Gene3D" id="3.60.21.10">
    <property type="match status" value="1"/>
</dbReference>
<dbReference type="SUPFAM" id="SSF56300">
    <property type="entry name" value="Metallo-dependent phosphatases"/>
    <property type="match status" value="1"/>
</dbReference>
<proteinExistence type="predicted"/>
<dbReference type="InterPro" id="IPR029052">
    <property type="entry name" value="Metallo-depent_PP-like"/>
</dbReference>
<accession>A0A3B0RCN7</accession>
<gene>
    <name evidence="1" type="ORF">MNBD_ALPHA02-976</name>
</gene>
<evidence type="ECO:0000313" key="1">
    <source>
        <dbReference type="EMBL" id="VAV91074.1"/>
    </source>
</evidence>
<dbReference type="EMBL" id="UOED01000064">
    <property type="protein sequence ID" value="VAV91074.1"/>
    <property type="molecule type" value="Genomic_DNA"/>
</dbReference>
<sequence>MDSTDLSNMDMDKFGCLDQAKRIWAVGAVHGQLSALAELHGALVAKFKEGDRLVYLGNYFGRENTAVETVNELLITRRKLMAMAETSNPEAFVYLRGAREEMLTKLLQLQFAPNPGEVMDWLLGHHLGAVLEGYGTQEHVARAISREGTLSISKWTSSMRRNINTHSGHGAFFSNLRRAAFTREGKILFVHASLDVSRPLTLQKDNFWWDNGRFDDIDAAYYGFLRIVRGYDHANRGLRLNHPHTATLDGGSGRGGALNAVCFSPEGDVLDHLSIPTP</sequence>
<name>A0A3B0RCN7_9ZZZZ</name>
<organism evidence="1">
    <name type="scientific">hydrothermal vent metagenome</name>
    <dbReference type="NCBI Taxonomy" id="652676"/>
    <lineage>
        <taxon>unclassified sequences</taxon>
        <taxon>metagenomes</taxon>
        <taxon>ecological metagenomes</taxon>
    </lineage>
</organism>